<dbReference type="RefSeq" id="WP_144161229.1">
    <property type="nucleotide sequence ID" value="NZ_CAUPKR010000003.1"/>
</dbReference>
<proteinExistence type="predicted"/>
<name>A0ABS6GMH1_9BACI</name>
<gene>
    <name evidence="1" type="ORF">KQ486_02300</name>
</gene>
<evidence type="ECO:0000313" key="1">
    <source>
        <dbReference type="EMBL" id="MBU6079839.1"/>
    </source>
</evidence>
<organism evidence="1 2">
    <name type="scientific">Allobacillus halotolerans</name>
    <dbReference type="NCBI Taxonomy" id="570278"/>
    <lineage>
        <taxon>Bacteria</taxon>
        <taxon>Bacillati</taxon>
        <taxon>Bacillota</taxon>
        <taxon>Bacilli</taxon>
        <taxon>Bacillales</taxon>
        <taxon>Bacillaceae</taxon>
        <taxon>Allobacillus</taxon>
    </lineage>
</organism>
<sequence>MIIYVEIGQQSIAADVAERYEYNNNQVNAIHHLVVEDGVYKINVTETLTDTIVLIDQDGNPIQ</sequence>
<accession>A0ABS6GMH1</accession>
<comment type="caution">
    <text evidence="1">The sequence shown here is derived from an EMBL/GenBank/DDBJ whole genome shotgun (WGS) entry which is preliminary data.</text>
</comment>
<reference evidence="1 2" key="1">
    <citation type="journal article" date="2011" name="Int. J. Syst. Evol. Microbiol.">
        <title>Allobacillus halotolerans gen. nov., sp. nov. isolated from shrimp paste.</title>
        <authorList>
            <person name="Sheu S.Y."/>
            <person name="Arun A.B."/>
            <person name="Jiang S.R."/>
            <person name="Young C.C."/>
            <person name="Chen W.M."/>
        </authorList>
    </citation>
    <scope>NUCLEOTIDE SEQUENCE [LARGE SCALE GENOMIC DNA]</scope>
    <source>
        <strain evidence="1 2">LMG 24826</strain>
    </source>
</reference>
<evidence type="ECO:0008006" key="3">
    <source>
        <dbReference type="Google" id="ProtNLM"/>
    </source>
</evidence>
<dbReference type="Proteomes" id="UP000812672">
    <property type="component" value="Unassembled WGS sequence"/>
</dbReference>
<protein>
    <recommendedName>
        <fullName evidence="3">PepSY domain-containing protein</fullName>
    </recommendedName>
</protein>
<evidence type="ECO:0000313" key="2">
    <source>
        <dbReference type="Proteomes" id="UP000812672"/>
    </source>
</evidence>
<keyword evidence="2" id="KW-1185">Reference proteome</keyword>
<dbReference type="EMBL" id="JAHLZF010000002">
    <property type="protein sequence ID" value="MBU6079839.1"/>
    <property type="molecule type" value="Genomic_DNA"/>
</dbReference>